<sequence>MTVANTVITGIELEQLLDRLDGVLQDHGAAALLEQLQAEPLQADSIGSIERLHVLWVNAGDLHAATRVLEHDGQRLLEHCDPAARAELSMCLLLKRLRLANYCDDEALLEQLLDQAQAMAQVAPDYDVEHYRRARIFEQLEQRCLALALKAIDARHALTLLNPGRASLRAWDQADRACRRAWALHNHQQQAEAHEVALEAVAALRQAGPDQDIDQGDWTWLGNSLIELIPLRLAMFEQPVMALIADLPLAQRREWEVRLARLAARAMHAQGDLPGALRILPAAAIALDCEGDNSFIAYELPWLVEAGEIERAGRRAFHEIYDLRATAGPVSAQVVVERLLAQDPSVWWPLCVMRACDSEEVLEHFLACLPALDESPAGKGALLEALYDDGEQPERLARLYALALAEAQRIAPRHPWILRLQAVRDRQAGRIDAVTELALLQEAFASGQLDDHRSSYALMYATASAQGLLAALHLPPFTLASGYDYYNHGCKLSGLVEHFIETLAPEQQAQAWHLSEMAQRESYERGQACLERYFASGQGHRGDGCAHLYSMLCNNLAINYRYLKGQERVAASIELHQRGIDASPFAEHYHGLLNAQLALDDHAAVCQAAEALWHFVLAHGYGRHDPDGYIGKVARALYFLDRDHEITIWLQRLLDWQAEQEITDQQVDYDGLRCRMKVALHLAPTQPDAALALWQRFEAIIVGHNDTLLTWDAGDLFKNLGRKDEAIARYTAALALCAGSEAPHDVANAATLRQVIDEMQQEPVQAPAAKRWWQVWK</sequence>
<dbReference type="EMBL" id="CP034338">
    <property type="protein sequence ID" value="AZL66714.1"/>
    <property type="molecule type" value="Genomic_DNA"/>
</dbReference>
<gene>
    <name evidence="1" type="ORF">EJA05_02705</name>
</gene>
<protein>
    <submittedName>
        <fullName evidence="1">Uncharacterized protein</fullName>
    </submittedName>
</protein>
<proteinExistence type="predicted"/>
<organism evidence="1 2">
    <name type="scientific">Pseudomonas entomophila</name>
    <dbReference type="NCBI Taxonomy" id="312306"/>
    <lineage>
        <taxon>Bacteria</taxon>
        <taxon>Pseudomonadati</taxon>
        <taxon>Pseudomonadota</taxon>
        <taxon>Gammaproteobacteria</taxon>
        <taxon>Pseudomonadales</taxon>
        <taxon>Pseudomonadaceae</taxon>
        <taxon>Pseudomonas</taxon>
    </lineage>
</organism>
<dbReference type="AlphaFoldDB" id="A0A3S8UEE8"/>
<dbReference type="KEGG" id="pory:EJA05_02705"/>
<dbReference type="OrthoDB" id="9032021at2"/>
<reference evidence="1 2" key="1">
    <citation type="submission" date="2018-12" db="EMBL/GenBank/DDBJ databases">
        <authorList>
            <person name="Li S."/>
            <person name="Yang R."/>
            <person name="Chen G."/>
            <person name="Zou L."/>
            <person name="Zhang C."/>
            <person name="Chen Y."/>
            <person name="Liu Z."/>
            <person name="Li Y."/>
            <person name="Yan Y."/>
            <person name="Huang M."/>
            <person name="Chen T."/>
        </authorList>
    </citation>
    <scope>NUCLEOTIDE SEQUENCE [LARGE SCALE GENOMIC DNA]</scope>
    <source>
        <strain evidence="1 2">1257</strain>
    </source>
</reference>
<evidence type="ECO:0000313" key="1">
    <source>
        <dbReference type="EMBL" id="AZL66714.1"/>
    </source>
</evidence>
<dbReference type="Proteomes" id="UP000268230">
    <property type="component" value="Chromosome"/>
</dbReference>
<accession>A0A3S8UEE8</accession>
<name>A0A3S8UEE8_9PSED</name>
<evidence type="ECO:0000313" key="2">
    <source>
        <dbReference type="Proteomes" id="UP000268230"/>
    </source>
</evidence>